<dbReference type="SMART" id="SM00249">
    <property type="entry name" value="PHD"/>
    <property type="match status" value="1"/>
</dbReference>
<evidence type="ECO:0000313" key="19">
    <source>
        <dbReference type="Proteomes" id="UP000694415"/>
    </source>
</evidence>
<evidence type="ECO:0000256" key="13">
    <source>
        <dbReference type="ARBA" id="ARBA00023004"/>
    </source>
</evidence>
<dbReference type="Ensembl" id="ENSMSIT00000004309.1">
    <property type="protein sequence ID" value="ENSMSIP00000003414.1"/>
    <property type="gene ID" value="ENSMSIG00000003127.1"/>
</dbReference>
<evidence type="ECO:0000256" key="2">
    <source>
        <dbReference type="ARBA" id="ARBA00004123"/>
    </source>
</evidence>
<evidence type="ECO:0000256" key="14">
    <source>
        <dbReference type="ARBA" id="ARBA00023242"/>
    </source>
</evidence>
<feature type="domain" description="Zinc finger PHD-type" evidence="17">
    <location>
        <begin position="570"/>
        <end position="631"/>
    </location>
</feature>
<dbReference type="GO" id="GO:0000785">
    <property type="term" value="C:chromatin"/>
    <property type="evidence" value="ECO:0007669"/>
    <property type="project" value="TreeGrafter"/>
</dbReference>
<dbReference type="PANTHER" id="PTHR10694">
    <property type="entry name" value="LYSINE-SPECIFIC DEMETHYLASE"/>
    <property type="match status" value="1"/>
</dbReference>
<dbReference type="InterPro" id="IPR004198">
    <property type="entry name" value="Znf_C5HC2"/>
</dbReference>
<comment type="cofactor">
    <cofactor evidence="1">
        <name>Fe(2+)</name>
        <dbReference type="ChEBI" id="CHEBI:29033"/>
    </cofactor>
</comment>
<dbReference type="InterPro" id="IPR011011">
    <property type="entry name" value="Znf_FYVE_PHD"/>
</dbReference>
<keyword evidence="8" id="KW-0863">Zinc-finger</keyword>
<evidence type="ECO:0000313" key="18">
    <source>
        <dbReference type="Ensembl" id="ENSMSIP00000003414.1"/>
    </source>
</evidence>
<evidence type="ECO:0000259" key="17">
    <source>
        <dbReference type="SMART" id="SM00249"/>
    </source>
</evidence>
<reference evidence="18" key="2">
    <citation type="submission" date="2025-09" db="UniProtKB">
        <authorList>
            <consortium name="Ensembl"/>
        </authorList>
    </citation>
    <scope>IDENTIFICATION</scope>
</reference>
<dbReference type="InterPro" id="IPR001965">
    <property type="entry name" value="Znf_PHD"/>
</dbReference>
<feature type="region of interest" description="Disordered" evidence="16">
    <location>
        <begin position="702"/>
        <end position="746"/>
    </location>
</feature>
<keyword evidence="5" id="KW-0597">Phosphoprotein</keyword>
<evidence type="ECO:0000256" key="16">
    <source>
        <dbReference type="SAM" id="MobiDB-lite"/>
    </source>
</evidence>
<keyword evidence="13" id="KW-0408">Iron</keyword>
<protein>
    <recommendedName>
        <fullName evidence="4">[histone H3]-trimethyl-L-lysine(4) demethylase</fullName>
        <ecNumber evidence="4">1.14.11.67</ecNumber>
    </recommendedName>
</protein>
<reference evidence="18" key="1">
    <citation type="submission" date="2025-08" db="UniProtKB">
        <authorList>
            <consortium name="Ensembl"/>
        </authorList>
    </citation>
    <scope>IDENTIFICATION</scope>
</reference>
<organism evidence="18 19">
    <name type="scientific">Mus spicilegus</name>
    <name type="common">Mound-building mouse</name>
    <dbReference type="NCBI Taxonomy" id="10103"/>
    <lineage>
        <taxon>Eukaryota</taxon>
        <taxon>Metazoa</taxon>
        <taxon>Chordata</taxon>
        <taxon>Craniata</taxon>
        <taxon>Vertebrata</taxon>
        <taxon>Euteleostomi</taxon>
        <taxon>Mammalia</taxon>
        <taxon>Eutheria</taxon>
        <taxon>Euarchontoglires</taxon>
        <taxon>Glires</taxon>
        <taxon>Rodentia</taxon>
        <taxon>Myomorpha</taxon>
        <taxon>Muroidea</taxon>
        <taxon>Muridae</taxon>
        <taxon>Murinae</taxon>
        <taxon>Mus</taxon>
        <taxon>Mus</taxon>
    </lineage>
</organism>
<dbReference type="Proteomes" id="UP000694415">
    <property type="component" value="Unplaced"/>
</dbReference>
<dbReference type="PROSITE" id="PS01359">
    <property type="entry name" value="ZF_PHD_1"/>
    <property type="match status" value="1"/>
</dbReference>
<keyword evidence="7" id="KW-0677">Repeat</keyword>
<dbReference type="FunFam" id="3.30.40.10:FF:000072">
    <property type="entry name" value="lysine-specific demethylase 5C isoform X2"/>
    <property type="match status" value="1"/>
</dbReference>
<proteinExistence type="inferred from homology"/>
<evidence type="ECO:0000256" key="5">
    <source>
        <dbReference type="ARBA" id="ARBA00022553"/>
    </source>
</evidence>
<dbReference type="SUPFAM" id="SSF57903">
    <property type="entry name" value="FYVE/PHD zinc finger"/>
    <property type="match status" value="1"/>
</dbReference>
<keyword evidence="14" id="KW-0539">Nucleus</keyword>
<keyword evidence="19" id="KW-1185">Reference proteome</keyword>
<dbReference type="GO" id="GO:0034647">
    <property type="term" value="F:histone H3K4me/H3K4me2/H3K4me3 demethylase activity"/>
    <property type="evidence" value="ECO:0007669"/>
    <property type="project" value="UniProtKB-EC"/>
</dbReference>
<name>A0A8C6GBG9_MUSSI</name>
<evidence type="ECO:0000256" key="7">
    <source>
        <dbReference type="ARBA" id="ARBA00022737"/>
    </source>
</evidence>
<dbReference type="GO" id="GO:0006355">
    <property type="term" value="P:regulation of DNA-templated transcription"/>
    <property type="evidence" value="ECO:0007669"/>
    <property type="project" value="TreeGrafter"/>
</dbReference>
<sequence length="836" mass="92648">MYNSEPMEVRRQLWGVRLFPSSLTWLLGIELKLPGLCNKSLYLLTHLTYGISATLTGSEQCVGCMPQGITEAEREAFELLPDDERQCIKCKTTCFLSALACYDCPDGLVCLSHINDLCKCSSSRQYLRYRYTLDELPAMLHKLKVRAESFDTWANKVRVALEVEDGRKRSLEELRALESEARERRFPNSELLQRLKNCLSEAEACVSRALGLVSGQEAGPDRVAGLQMTLAELRDFLGQMNNLPCAMHQIGDVKGILEQVEAYQTEAREALVSQPSSPGLLQSLLERGQQLGVEVPEAQQLQRQVEQARWLDEVKRTLAPSARRGTLAIMRGLLVAGASVAPSPAVDKAQAELQELLTIAERWEEKAHLCLEARQKHPPATLEAIIHEAENIPVHLPNIQSLKEALAKARAWIADVDEIQNGDHYPCLDDLEGLVAVGRDLPVGLEELRQLELQVLTAHSWREKVRPSTFTYTWSFASVCLPQVLCPCADAGSDSTKRSRWMEKELGLYKSDTELLGLSAQDLRDPGSVIVAFKEGEQKEKEGILQLRRTNSAKPSPLALLTTASSTASICVCGQVPAGVGALQCDLCQDWFHGRCVTVPRLLSSQRSSLPSSPLLAWWEWDTKFLCPLCMRSRRPRLETILALLVALQRLPVRLPEGEALQCLTERAISWQGRARQVLASEEVTALLGRLAELRQRLQAESKPEESLAYPSDGGEGTGNMPKVQGLLENGDSVTSPEKVATEEGSGKRDLELLSSILPQLSGPVLELPEATRAPLEELMMEGDLLEVTLDENHSIWQLLQAGQPPDLKRVQTLLEVRRGGAIIDMAWSGQVGREP</sequence>
<comment type="similarity">
    <text evidence="3">Belongs to the JARID1 histone demethylase family.</text>
</comment>
<keyword evidence="11" id="KW-0223">Dioxygenase</keyword>
<evidence type="ECO:0000256" key="6">
    <source>
        <dbReference type="ARBA" id="ARBA00022723"/>
    </source>
</evidence>
<evidence type="ECO:0000256" key="9">
    <source>
        <dbReference type="ARBA" id="ARBA00022833"/>
    </source>
</evidence>
<dbReference type="GeneTree" id="ENSGT00940000161236"/>
<evidence type="ECO:0000256" key="15">
    <source>
        <dbReference type="ARBA" id="ARBA00048734"/>
    </source>
</evidence>
<dbReference type="GO" id="GO:0008270">
    <property type="term" value="F:zinc ion binding"/>
    <property type="evidence" value="ECO:0007669"/>
    <property type="project" value="UniProtKB-KW"/>
</dbReference>
<keyword evidence="6" id="KW-0479">Metal-binding</keyword>
<comment type="catalytic activity">
    <reaction evidence="15">
        <text>N(6),N(6),N(6)-trimethyl-L-lysyl(4)-[histone H3] + 3 2-oxoglutarate + 3 O2 = L-lysyl(4)-[histone H3] + 3 formaldehyde + 3 succinate + 3 CO2</text>
        <dbReference type="Rhea" id="RHEA:60208"/>
        <dbReference type="Rhea" id="RHEA-COMP:15537"/>
        <dbReference type="Rhea" id="RHEA-COMP:15547"/>
        <dbReference type="ChEBI" id="CHEBI:15379"/>
        <dbReference type="ChEBI" id="CHEBI:16526"/>
        <dbReference type="ChEBI" id="CHEBI:16810"/>
        <dbReference type="ChEBI" id="CHEBI:16842"/>
        <dbReference type="ChEBI" id="CHEBI:29969"/>
        <dbReference type="ChEBI" id="CHEBI:30031"/>
        <dbReference type="ChEBI" id="CHEBI:61961"/>
        <dbReference type="EC" id="1.14.11.67"/>
    </reaction>
</comment>
<dbReference type="AlphaFoldDB" id="A0A8C6GBG9"/>
<evidence type="ECO:0000256" key="11">
    <source>
        <dbReference type="ARBA" id="ARBA00022964"/>
    </source>
</evidence>
<dbReference type="PANTHER" id="PTHR10694:SF43">
    <property type="entry name" value="LYSINE-SPECIFIC DEMETHYLASE 5C"/>
    <property type="match status" value="1"/>
</dbReference>
<keyword evidence="10" id="KW-0156">Chromatin regulator</keyword>
<dbReference type="InterPro" id="IPR013083">
    <property type="entry name" value="Znf_RING/FYVE/PHD"/>
</dbReference>
<keyword evidence="12" id="KW-0560">Oxidoreductase</keyword>
<evidence type="ECO:0000256" key="1">
    <source>
        <dbReference type="ARBA" id="ARBA00001954"/>
    </source>
</evidence>
<evidence type="ECO:0000256" key="8">
    <source>
        <dbReference type="ARBA" id="ARBA00022771"/>
    </source>
</evidence>
<dbReference type="InterPro" id="IPR019786">
    <property type="entry name" value="Zinc_finger_PHD-type_CS"/>
</dbReference>
<dbReference type="EC" id="1.14.11.67" evidence="4"/>
<accession>A0A8C6GBG9</accession>
<evidence type="ECO:0000256" key="3">
    <source>
        <dbReference type="ARBA" id="ARBA00006801"/>
    </source>
</evidence>
<evidence type="ECO:0000256" key="4">
    <source>
        <dbReference type="ARBA" id="ARBA00012902"/>
    </source>
</evidence>
<dbReference type="Pfam" id="PF02928">
    <property type="entry name" value="zf-C5HC2"/>
    <property type="match status" value="1"/>
</dbReference>
<dbReference type="Gene3D" id="3.30.40.10">
    <property type="entry name" value="Zinc/RING finger domain, C3HC4 (zinc finger)"/>
    <property type="match status" value="1"/>
</dbReference>
<dbReference type="GO" id="GO:0005634">
    <property type="term" value="C:nucleus"/>
    <property type="evidence" value="ECO:0007669"/>
    <property type="project" value="UniProtKB-SubCell"/>
</dbReference>
<evidence type="ECO:0000256" key="10">
    <source>
        <dbReference type="ARBA" id="ARBA00022853"/>
    </source>
</evidence>
<evidence type="ECO:0000256" key="12">
    <source>
        <dbReference type="ARBA" id="ARBA00023002"/>
    </source>
</evidence>
<comment type="subcellular location">
    <subcellularLocation>
        <location evidence="2">Nucleus</location>
    </subcellularLocation>
</comment>
<dbReference type="Pfam" id="PF08429">
    <property type="entry name" value="PLU-1"/>
    <property type="match status" value="1"/>
</dbReference>
<dbReference type="InterPro" id="IPR013637">
    <property type="entry name" value="Lys_sp_deMease-like_dom"/>
</dbReference>
<keyword evidence="9" id="KW-0862">Zinc</keyword>